<dbReference type="Gene3D" id="3.40.50.740">
    <property type="match status" value="1"/>
</dbReference>
<dbReference type="GO" id="GO:0016491">
    <property type="term" value="F:oxidoreductase activity"/>
    <property type="evidence" value="ECO:0007669"/>
    <property type="project" value="InterPro"/>
</dbReference>
<evidence type="ECO:0000256" key="1">
    <source>
        <dbReference type="ARBA" id="ARBA00010312"/>
    </source>
</evidence>
<dbReference type="SUPFAM" id="SSF53706">
    <property type="entry name" value="Formate dehydrogenase/DMSO reductase, domains 1-3"/>
    <property type="match status" value="1"/>
</dbReference>
<reference evidence="6 7" key="1">
    <citation type="journal article" date="2019" name="PLoS Negl. Trop. Dis.">
        <title>Revisiting the worldwide diversity of Leptospira species in the environment.</title>
        <authorList>
            <person name="Vincent A.T."/>
            <person name="Schiettekatte O."/>
            <person name="Bourhy P."/>
            <person name="Veyrier F.J."/>
            <person name="Picardeau M."/>
        </authorList>
    </citation>
    <scope>NUCLEOTIDE SEQUENCE [LARGE SCALE GENOMIC DNA]</scope>
    <source>
        <strain evidence="6 7">201702445</strain>
    </source>
</reference>
<dbReference type="Pfam" id="PF04879">
    <property type="entry name" value="Molybdop_Fe4S4"/>
    <property type="match status" value="1"/>
</dbReference>
<dbReference type="GO" id="GO:0051536">
    <property type="term" value="F:iron-sulfur cluster binding"/>
    <property type="evidence" value="ECO:0007669"/>
    <property type="project" value="UniProtKB-KW"/>
</dbReference>
<dbReference type="InterPro" id="IPR050612">
    <property type="entry name" value="Prok_Mopterin_Oxidored"/>
</dbReference>
<dbReference type="InterPro" id="IPR006963">
    <property type="entry name" value="Mopterin_OxRdtase_4Fe-4S_dom"/>
</dbReference>
<dbReference type="PROSITE" id="PS51669">
    <property type="entry name" value="4FE4S_MOW_BIS_MGD"/>
    <property type="match status" value="1"/>
</dbReference>
<keyword evidence="4" id="KW-0411">Iron-sulfur</keyword>
<proteinExistence type="inferred from homology"/>
<evidence type="ECO:0000259" key="5">
    <source>
        <dbReference type="PROSITE" id="PS51669"/>
    </source>
</evidence>
<evidence type="ECO:0000313" key="6">
    <source>
        <dbReference type="EMBL" id="TGL87422.1"/>
    </source>
</evidence>
<dbReference type="EMBL" id="RQGM01000016">
    <property type="protein sequence ID" value="TGL87422.1"/>
    <property type="molecule type" value="Genomic_DNA"/>
</dbReference>
<name>A0A6N4QUR4_9LEPT</name>
<comment type="caution">
    <text evidence="6">The sequence shown here is derived from an EMBL/GenBank/DDBJ whole genome shotgun (WGS) entry which is preliminary data.</text>
</comment>
<sequence length="717" mass="79539">MSSQTHYRSCTLCEAMCGLRIEVEDGKISAIRGDKEDPFSRGHLCAKGPELKNLYEDPDRLKFPVKRTDTGWVQVSWVEALSETAKALFEIQNRYGFDSVAVYNGNPNVHNYGSMLFGDRFSNRLKSKNHYSATSVDQLPHQLASYLMFGHQLLIPIPDIDHTKYFLILGGNPFASNGSLMTVPDVKKRLKELQERGGKFVVVDPRKTETASNADEHVFIRPGADAFFLLAILNVFFTKNLIRPSSLYDESELKKISDLASQYSPSQVETATGVSASTIERIAMEFSSSPSAVCYGRVGVSTQAFGTLSQWLINLVNILSGNLDKRGGAMFTLPAVDPIDPKGALKSSPGSFNSFQSRVRKLPEFNGELPVAALSEEILTPGEGQIKALVTSAGNPVLSTPNGTKLEEGLKNLEFMVCVDFYINETTQYANYILPPTSTLEHDHYDMIFNVFAVRNTTKYAEPIFEPQPGMLHDWEIFVDLTKRLELLRSGKPLPEELITTKLGPASIIDFALKGGPYGEKGNHSRMLNLQLLKENPHGIDLGPLMPSFPDRLLTENKKIRLLPKEISEDLTRLSQTFAEWSAPKDKAKNFLLIGRRHLRNNNSWMHNLPKLMTGKNRCTLMIHPEDARSLGISEEEEVQVESRVGRILIPTEITDEIMPGVVSIPHGFGHAKSGVRLNVAKQFAGVSINDLTDDEALDELSGNAAFSGVPVSIRKV</sequence>
<dbReference type="GO" id="GO:0043546">
    <property type="term" value="F:molybdopterin cofactor binding"/>
    <property type="evidence" value="ECO:0007669"/>
    <property type="project" value="InterPro"/>
</dbReference>
<dbReference type="AlphaFoldDB" id="A0A6N4QUR4"/>
<dbReference type="InterPro" id="IPR009010">
    <property type="entry name" value="Asp_de-COase-like_dom_sf"/>
</dbReference>
<dbReference type="Gene3D" id="3.40.228.10">
    <property type="entry name" value="Dimethylsulfoxide Reductase, domain 2"/>
    <property type="match status" value="1"/>
</dbReference>
<gene>
    <name evidence="6" type="ORF">EHQ83_04360</name>
</gene>
<dbReference type="InterPro" id="IPR006657">
    <property type="entry name" value="MoPterin_dinucl-bd_dom"/>
</dbReference>
<dbReference type="PANTHER" id="PTHR43742:SF6">
    <property type="entry name" value="OXIDOREDUCTASE YYAE-RELATED"/>
    <property type="match status" value="1"/>
</dbReference>
<dbReference type="Gene3D" id="2.40.40.20">
    <property type="match status" value="1"/>
</dbReference>
<dbReference type="Pfam" id="PF01568">
    <property type="entry name" value="Molydop_binding"/>
    <property type="match status" value="1"/>
</dbReference>
<dbReference type="SUPFAM" id="SSF50692">
    <property type="entry name" value="ADC-like"/>
    <property type="match status" value="1"/>
</dbReference>
<dbReference type="SMART" id="SM00926">
    <property type="entry name" value="Molybdop_Fe4S4"/>
    <property type="match status" value="1"/>
</dbReference>
<feature type="domain" description="4Fe-4S Mo/W bis-MGD-type" evidence="5">
    <location>
        <begin position="3"/>
        <end position="59"/>
    </location>
</feature>
<dbReference type="Proteomes" id="UP000297613">
    <property type="component" value="Unassembled WGS sequence"/>
</dbReference>
<evidence type="ECO:0000313" key="7">
    <source>
        <dbReference type="Proteomes" id="UP000297613"/>
    </source>
</evidence>
<keyword evidence="2" id="KW-0479">Metal-binding</keyword>
<evidence type="ECO:0000256" key="4">
    <source>
        <dbReference type="ARBA" id="ARBA00023014"/>
    </source>
</evidence>
<keyword evidence="3" id="KW-0408">Iron</keyword>
<comment type="similarity">
    <text evidence="1">Belongs to the prokaryotic molybdopterin-containing oxidoreductase family.</text>
</comment>
<dbReference type="GO" id="GO:0046872">
    <property type="term" value="F:metal ion binding"/>
    <property type="evidence" value="ECO:0007669"/>
    <property type="project" value="UniProtKB-KW"/>
</dbReference>
<dbReference type="Pfam" id="PF00384">
    <property type="entry name" value="Molybdopterin"/>
    <property type="match status" value="1"/>
</dbReference>
<dbReference type="PANTHER" id="PTHR43742">
    <property type="entry name" value="TRIMETHYLAMINE-N-OXIDE REDUCTASE"/>
    <property type="match status" value="1"/>
</dbReference>
<evidence type="ECO:0000256" key="2">
    <source>
        <dbReference type="ARBA" id="ARBA00022723"/>
    </source>
</evidence>
<protein>
    <submittedName>
        <fullName evidence="6">Molybdopterin oxidoreductase family protein</fullName>
    </submittedName>
</protein>
<organism evidence="6 7">
    <name type="scientific">Leptospira yasudae</name>
    <dbReference type="NCBI Taxonomy" id="2202201"/>
    <lineage>
        <taxon>Bacteria</taxon>
        <taxon>Pseudomonadati</taxon>
        <taxon>Spirochaetota</taxon>
        <taxon>Spirochaetia</taxon>
        <taxon>Leptospirales</taxon>
        <taxon>Leptospiraceae</taxon>
        <taxon>Leptospira</taxon>
    </lineage>
</organism>
<dbReference type="Gene3D" id="2.20.25.90">
    <property type="entry name" value="ADC-like domains"/>
    <property type="match status" value="1"/>
</dbReference>
<accession>A0A6N4QUR4</accession>
<evidence type="ECO:0000256" key="3">
    <source>
        <dbReference type="ARBA" id="ARBA00023004"/>
    </source>
</evidence>
<dbReference type="InterPro" id="IPR006656">
    <property type="entry name" value="Mopterin_OxRdtase"/>
</dbReference>